<keyword evidence="2" id="KW-0540">Nuclease</keyword>
<comment type="caution">
    <text evidence="2">The sequence shown here is derived from an EMBL/GenBank/DDBJ whole genome shotgun (WGS) entry which is preliminary data.</text>
</comment>
<keyword evidence="2" id="KW-0378">Hydrolase</keyword>
<dbReference type="GO" id="GO:0004519">
    <property type="term" value="F:endonuclease activity"/>
    <property type="evidence" value="ECO:0007669"/>
    <property type="project" value="UniProtKB-KW"/>
</dbReference>
<reference evidence="2" key="1">
    <citation type="submission" date="2022-06" db="EMBL/GenBank/DDBJ databases">
        <title>Isolation of gut microbiota from human fecal samples.</title>
        <authorList>
            <person name="Pamer E.G."/>
            <person name="Barat B."/>
            <person name="Waligurski E."/>
            <person name="Medina S."/>
            <person name="Paddock L."/>
            <person name="Mostad J."/>
        </authorList>
    </citation>
    <scope>NUCLEOTIDE SEQUENCE</scope>
    <source>
        <strain evidence="2">DFI.6.24</strain>
    </source>
</reference>
<dbReference type="InterPro" id="IPR003615">
    <property type="entry name" value="HNH_nuc"/>
</dbReference>
<name>A0AAP2UEL3_9FIRM</name>
<sequence length="364" mass="42596">MNNNNFKMVLKNGEEVYFNIDKKIVGRTPTKTNLSRHSSDNSLYISTPTHFDDLLKLVFGYITSSDIDRGSKILMNHMDRSYSVNLHINKSNNQTQISLSEQNKKTKKGRYFTGYPLNEIAKQRFGELSSKDLYKKICDYILFFNFNNNLIEIKEKKEFSNAVHLEYFNELNNWLNDDDIEVLKNNMPLKNNPQKKSKKEISLNPKDFDAEDFLKINYYVRNSNKQKQFRKSLIEESKKLNNGDCVCAICEKKFSEQFLIASHIIPVSVLKEKNVNMPGNDIFNSNNGLLLCPNHDKLFDKIFISFDEDNKIILGNISEEELDTFGLTKDFKLNKIYMTEDRKKNLRYHRNTLNLLNRIKSGDE</sequence>
<organism evidence="2 3">
    <name type="scientific">Faecalibacillus intestinalis</name>
    <dbReference type="NCBI Taxonomy" id="1982626"/>
    <lineage>
        <taxon>Bacteria</taxon>
        <taxon>Bacillati</taxon>
        <taxon>Bacillota</taxon>
        <taxon>Erysipelotrichia</taxon>
        <taxon>Erysipelotrichales</taxon>
        <taxon>Coprobacillaceae</taxon>
        <taxon>Faecalibacillus</taxon>
    </lineage>
</organism>
<gene>
    <name evidence="2" type="ORF">NE542_06780</name>
</gene>
<dbReference type="Pfam" id="PF13391">
    <property type="entry name" value="HNH_2"/>
    <property type="match status" value="1"/>
</dbReference>
<dbReference type="EMBL" id="JANGBO010000004">
    <property type="protein sequence ID" value="MCQ5061537.1"/>
    <property type="molecule type" value="Genomic_DNA"/>
</dbReference>
<proteinExistence type="predicted"/>
<evidence type="ECO:0000313" key="3">
    <source>
        <dbReference type="Proteomes" id="UP001204814"/>
    </source>
</evidence>
<accession>A0AAP2UEL3</accession>
<keyword evidence="2" id="KW-0255">Endonuclease</keyword>
<evidence type="ECO:0000313" key="2">
    <source>
        <dbReference type="EMBL" id="MCQ5061537.1"/>
    </source>
</evidence>
<dbReference type="RefSeq" id="WP_227351967.1">
    <property type="nucleotide sequence ID" value="NZ_JAJDKX010000005.1"/>
</dbReference>
<evidence type="ECO:0000259" key="1">
    <source>
        <dbReference type="Pfam" id="PF13391"/>
    </source>
</evidence>
<dbReference type="AlphaFoldDB" id="A0AAP2UEL3"/>
<feature type="domain" description="HNH nuclease" evidence="1">
    <location>
        <begin position="247"/>
        <end position="307"/>
    </location>
</feature>
<protein>
    <submittedName>
        <fullName evidence="2">HNH endonuclease</fullName>
    </submittedName>
</protein>
<dbReference type="Proteomes" id="UP001204814">
    <property type="component" value="Unassembled WGS sequence"/>
</dbReference>